<evidence type="ECO:0000313" key="2">
    <source>
        <dbReference type="EMBL" id="CAG8888211.1"/>
    </source>
</evidence>
<comment type="caution">
    <text evidence="2">The sequence shown here is derived from an EMBL/GenBank/DDBJ whole genome shotgun (WGS) entry which is preliminary data.</text>
</comment>
<dbReference type="PANTHER" id="PTHR19959">
    <property type="entry name" value="KINESIN LIGHT CHAIN"/>
    <property type="match status" value="1"/>
</dbReference>
<dbReference type="InterPro" id="IPR024983">
    <property type="entry name" value="CHAT_dom"/>
</dbReference>
<dbReference type="InterPro" id="IPR011990">
    <property type="entry name" value="TPR-like_helical_dom_sf"/>
</dbReference>
<dbReference type="Gene3D" id="1.25.40.10">
    <property type="entry name" value="Tetratricopeptide repeat domain"/>
    <property type="match status" value="3"/>
</dbReference>
<dbReference type="Pfam" id="PF13374">
    <property type="entry name" value="TPR_10"/>
    <property type="match status" value="3"/>
</dbReference>
<dbReference type="PANTHER" id="PTHR19959:SF119">
    <property type="entry name" value="FUNGAL LIPASE-LIKE DOMAIN-CONTAINING PROTEIN"/>
    <property type="match status" value="1"/>
</dbReference>
<dbReference type="Pfam" id="PF12770">
    <property type="entry name" value="CHAT"/>
    <property type="match status" value="1"/>
</dbReference>
<feature type="domain" description="CHAT" evidence="1">
    <location>
        <begin position="902"/>
        <end position="1188"/>
    </location>
</feature>
<dbReference type="Proteomes" id="UP001154252">
    <property type="component" value="Unassembled WGS sequence"/>
</dbReference>
<dbReference type="Gene3D" id="1.10.150.90">
    <property type="entry name" value="Immunodeficiency lentiviruses, gag gene matrix protein p17"/>
    <property type="match status" value="2"/>
</dbReference>
<dbReference type="InterPro" id="IPR012344">
    <property type="entry name" value="Matrix_HIV/RSV_N"/>
</dbReference>
<dbReference type="SUPFAM" id="SSF81901">
    <property type="entry name" value="HCP-like"/>
    <property type="match status" value="2"/>
</dbReference>
<dbReference type="SUPFAM" id="SSF48452">
    <property type="entry name" value="TPR-like"/>
    <property type="match status" value="2"/>
</dbReference>
<accession>A0A9W4P0J4</accession>
<dbReference type="EMBL" id="CAJVRC010000839">
    <property type="protein sequence ID" value="CAG8888211.1"/>
    <property type="molecule type" value="Genomic_DNA"/>
</dbReference>
<proteinExistence type="predicted"/>
<dbReference type="AlphaFoldDB" id="A0A9W4P0J4"/>
<sequence>MDDLQEAVRLAQTALDATPKNHPDLALRLNYLANALATRYDRTENLDDLQEAVRLAQAAVDATLDDDPDLPHWINELGVYLLTRYLHIGDLSDLQVAVGLIRRSLDATPKDDVYLALRSNNLANALSTRYDRIGNLGDLQDAIRLAQTAINVTPEDDPDLAHWLNELGMYLRARYDRNGDWDDLQEAIRLLRKSVDSTQKGDPGLPNRLRNLASNFSTRYDRTGNLEDSHEAIRLTKTAVDATPEDHPDLPSQLSNLANHLSSRYERLRNPDDLQQAILVAQRAINITPKDHLDLAVRLSSLANHLSTRYEGFGNPDDLQQAIRVAQRAIDTTPKDHLDLPFRLSNLANTLSIGYEQTGNLDYLQEAVRLAQRSLNITPKDHPNLAIRLNNLGIYLSTRYDRTGDLDDLQQAVRLGKTAAAATTLYGDDHPEVALISITLAGNLSTRYDRTGDLDDLQEAVRLAKVAVDSIPDDYPDLEHWLNSLSVFLSSRYHRMGDFKDLQEAVRLAETAVATTQENHPDLANRLLNLASNLSARFDRSETSDLDDIQQAIRLTQRAIDSTPEDHTDLPHWLNNLAIYISKRYNRTGNLVDLQDAIPVAQKAVDNTPENHPDLAPWLNNLAIYLSIRYEHTHQQNDMIAALKHFSQALDSYNATPRHRIEAARRAINLLVPYGDFERAQLLAGRALDLLPLVCSRYLSREDQQYAIQQTSGLAAEASSLLLRTDNDPARALEYLEHGRGLIIGYLIDSRGGTSDLSTKHPDEADEFDRLRHRAFMPIRQDHPLETRRHLLEDREEAISRLENCLANIRRLEGFDQFLLPPSSEALQTNATDGPIVVVNVTSISSDALIVRPSGIKHIRLPSFGISKANQYRSWGLTRSPSRLIELKETGGLNTFQQLLRDLWFDCVRLVLEELGFLYPASDSALPRIWWIGTGLAASLPFHAAGDHSPGSLENSLSCVLSSYTPSIKMLQFAREKTRVTLSAQSVLLVTMPKTPGQDDLPGVMAESQAIQEAVTTPHTVNLLTQPSAEIVLQGLQDCSIAHFACHGSSDKRDPSNSFLALQGQSDLAADRLTVKRISESHMKKAWLAYLSACSTAENQISELADEALHLASGFQVAGFAHTVGSMWSSNDEICAQVAAIFYRELITEGGLAEGNRAVATALHTAVMTVREQNLGMPYLWAQYVHFGA</sequence>
<evidence type="ECO:0000313" key="3">
    <source>
        <dbReference type="Proteomes" id="UP001154252"/>
    </source>
</evidence>
<evidence type="ECO:0000259" key="1">
    <source>
        <dbReference type="Pfam" id="PF12770"/>
    </source>
</evidence>
<dbReference type="OrthoDB" id="9991317at2759"/>
<reference evidence="2" key="1">
    <citation type="submission" date="2021-07" db="EMBL/GenBank/DDBJ databases">
        <authorList>
            <person name="Branca A.L. A."/>
        </authorList>
    </citation>
    <scope>NUCLEOTIDE SEQUENCE</scope>
</reference>
<keyword evidence="3" id="KW-1185">Reference proteome</keyword>
<name>A0A9W4P0J4_9EURO</name>
<protein>
    <recommendedName>
        <fullName evidence="1">CHAT domain-containing protein</fullName>
    </recommendedName>
</protein>
<organism evidence="2 3">
    <name type="scientific">Penicillium egyptiacum</name>
    <dbReference type="NCBI Taxonomy" id="1303716"/>
    <lineage>
        <taxon>Eukaryota</taxon>
        <taxon>Fungi</taxon>
        <taxon>Dikarya</taxon>
        <taxon>Ascomycota</taxon>
        <taxon>Pezizomycotina</taxon>
        <taxon>Eurotiomycetes</taxon>
        <taxon>Eurotiomycetidae</taxon>
        <taxon>Eurotiales</taxon>
        <taxon>Aspergillaceae</taxon>
        <taxon>Penicillium</taxon>
    </lineage>
</organism>
<gene>
    <name evidence="2" type="ORF">PEGY_LOCUS1461</name>
</gene>